<feature type="region of interest" description="Disordered" evidence="1">
    <location>
        <begin position="54"/>
        <end position="74"/>
    </location>
</feature>
<protein>
    <recommendedName>
        <fullName evidence="5">Secreted protein</fullName>
    </recommendedName>
</protein>
<dbReference type="Proteomes" id="UP001501231">
    <property type="component" value="Unassembled WGS sequence"/>
</dbReference>
<evidence type="ECO:0000313" key="3">
    <source>
        <dbReference type="EMBL" id="GAA2440705.1"/>
    </source>
</evidence>
<evidence type="ECO:0008006" key="5">
    <source>
        <dbReference type="Google" id="ProtNLM"/>
    </source>
</evidence>
<gene>
    <name evidence="3" type="ORF">GCM10010191_65850</name>
</gene>
<comment type="caution">
    <text evidence="3">The sequence shown here is derived from an EMBL/GenBank/DDBJ whole genome shotgun (WGS) entry which is preliminary data.</text>
</comment>
<feature type="signal peptide" evidence="2">
    <location>
        <begin position="1"/>
        <end position="32"/>
    </location>
</feature>
<evidence type="ECO:0000256" key="1">
    <source>
        <dbReference type="SAM" id="MobiDB-lite"/>
    </source>
</evidence>
<proteinExistence type="predicted"/>
<sequence>MLVAMKTIALAAVILAAAMLGPAACGSGSPSAAPTKMSQADADRMQKFSQCMQKHGIDVPDKPRSGKEGEMEVPNIKGSSAKLDAANAACAKYAPQQDATEDLSQADQDRAVRKAECLRKQGINAKDPEPGTERISVEEAPGATPEKLVAAYTACNKQTPS</sequence>
<feature type="region of interest" description="Disordered" evidence="1">
    <location>
        <begin position="26"/>
        <end position="45"/>
    </location>
</feature>
<dbReference type="EMBL" id="BAAARW010000024">
    <property type="protein sequence ID" value="GAA2440705.1"/>
    <property type="molecule type" value="Genomic_DNA"/>
</dbReference>
<organism evidence="3 4">
    <name type="scientific">Actinomadura vinacea</name>
    <dbReference type="NCBI Taxonomy" id="115336"/>
    <lineage>
        <taxon>Bacteria</taxon>
        <taxon>Bacillati</taxon>
        <taxon>Actinomycetota</taxon>
        <taxon>Actinomycetes</taxon>
        <taxon>Streptosporangiales</taxon>
        <taxon>Thermomonosporaceae</taxon>
        <taxon>Actinomadura</taxon>
    </lineage>
</organism>
<feature type="compositionally biased region" description="Basic and acidic residues" evidence="1">
    <location>
        <begin position="55"/>
        <end position="70"/>
    </location>
</feature>
<feature type="chain" id="PRO_5045862073" description="Secreted protein" evidence="2">
    <location>
        <begin position="33"/>
        <end position="161"/>
    </location>
</feature>
<name>A0ABN3JY34_9ACTN</name>
<keyword evidence="4" id="KW-1185">Reference proteome</keyword>
<reference evidence="3 4" key="1">
    <citation type="journal article" date="2019" name="Int. J. Syst. Evol. Microbiol.">
        <title>The Global Catalogue of Microorganisms (GCM) 10K type strain sequencing project: providing services to taxonomists for standard genome sequencing and annotation.</title>
        <authorList>
            <consortium name="The Broad Institute Genomics Platform"/>
            <consortium name="The Broad Institute Genome Sequencing Center for Infectious Disease"/>
            <person name="Wu L."/>
            <person name="Ma J."/>
        </authorList>
    </citation>
    <scope>NUCLEOTIDE SEQUENCE [LARGE SCALE GENOMIC DNA]</scope>
    <source>
        <strain evidence="3 4">JCM 3325</strain>
    </source>
</reference>
<feature type="region of interest" description="Disordered" evidence="1">
    <location>
        <begin position="119"/>
        <end position="144"/>
    </location>
</feature>
<evidence type="ECO:0000256" key="2">
    <source>
        <dbReference type="SAM" id="SignalP"/>
    </source>
</evidence>
<feature type="compositionally biased region" description="Basic and acidic residues" evidence="1">
    <location>
        <begin position="126"/>
        <end position="137"/>
    </location>
</feature>
<accession>A0ABN3JY34</accession>
<evidence type="ECO:0000313" key="4">
    <source>
        <dbReference type="Proteomes" id="UP001501231"/>
    </source>
</evidence>
<keyword evidence="2" id="KW-0732">Signal</keyword>